<evidence type="ECO:0000256" key="5">
    <source>
        <dbReference type="SAM" id="MobiDB-lite"/>
    </source>
</evidence>
<dbReference type="eggNOG" id="COG2865">
    <property type="taxonomic scope" value="Bacteria"/>
</dbReference>
<dbReference type="InterPro" id="IPR007421">
    <property type="entry name" value="Schlafen_AlbA_2_dom"/>
</dbReference>
<sequence length="731" mass="78909">MYDTAGDQSPTGPGLFLATPGAFFAGAEISQADLQQVLVHLVENDLIEPIGTDFATVAITTQGVSCALRGTDTEAPTALSARLTAVLGRYPDHLTEDDLQRAVDSRIPESVDLAWKKDFYQGTDAGKKELAKDVSAMANTAGGVIVIGIDDGKQDYAHALAPADPAPGRGEEWIRSVLANWIQPVVPDVGVRPVKSAVYEGKVYWVLSVPPSTQAPHAVAAPGNDYNFRVYARYGTTTRTLAASEIAAGEWGSSGGATQQDRKSAHAGAAPYEARGLRQDYACDDRLPFHSHEDGMADVFYATHKPSGTPVVLKQLHGKHPASAKKARMAREIQVGRSLSDHPHAMPVWDADPNNTWFVMPVAQATATECLDELKDPSVLRALVNSLCSVLSAAHEAPESGFPHGWVHRDIKPSNVLRLDGRWVLADWGIARRPPGQTTHPQRTRVGVSMGSEGFAAPELSIDAHSAGPPADVYSLGQLIGWAITGRNPQQNVPLLPDSGPWRAVVREATRMDPGRRPATVRVFLDLIAQEIDTPPVPPVVQAEALHDSLNAGAANAPEQLVVLAAAYPDDAALYCDVLLNIDPEALIPALMADPPRALEIVRAMPELLGTHRPTERGEVDAVILWLFTVARHAANTGQLDLLEESCNGAFTWDALWDQWTPQDKIRPWLRTLTGDAAGSVAGALRDHPDCARHFSSLANELRVDHRIRAAVSPLRRVRPEPPDHRRNGYA</sequence>
<dbReference type="Gene3D" id="3.30.950.30">
    <property type="entry name" value="Schlafen, AAA domain"/>
    <property type="match status" value="1"/>
</dbReference>
<evidence type="ECO:0000313" key="7">
    <source>
        <dbReference type="EMBL" id="EFE72172.2"/>
    </source>
</evidence>
<accession>D5ZNP1</accession>
<evidence type="ECO:0000259" key="6">
    <source>
        <dbReference type="PROSITE" id="PS50011"/>
    </source>
</evidence>
<feature type="domain" description="Protein kinase" evidence="6">
    <location>
        <begin position="240"/>
        <end position="550"/>
    </location>
</feature>
<dbReference type="eggNOG" id="COG0515">
    <property type="taxonomic scope" value="Bacteria"/>
</dbReference>
<evidence type="ECO:0000313" key="8">
    <source>
        <dbReference type="Proteomes" id="UP000003824"/>
    </source>
</evidence>
<evidence type="ECO:0000256" key="1">
    <source>
        <dbReference type="ARBA" id="ARBA00022679"/>
    </source>
</evidence>
<dbReference type="InterPro" id="IPR011009">
    <property type="entry name" value="Kinase-like_dom_sf"/>
</dbReference>
<evidence type="ECO:0000256" key="4">
    <source>
        <dbReference type="ARBA" id="ARBA00022840"/>
    </source>
</evidence>
<dbReference type="AlphaFoldDB" id="D5ZNP1"/>
<evidence type="ECO:0000256" key="3">
    <source>
        <dbReference type="ARBA" id="ARBA00022777"/>
    </source>
</evidence>
<dbReference type="PANTHER" id="PTHR43289">
    <property type="entry name" value="MITOGEN-ACTIVATED PROTEIN KINASE KINASE KINASE 20-RELATED"/>
    <property type="match status" value="1"/>
</dbReference>
<gene>
    <name evidence="7" type="ORF">SSFG_07407</name>
</gene>
<dbReference type="GO" id="GO:0004674">
    <property type="term" value="F:protein serine/threonine kinase activity"/>
    <property type="evidence" value="ECO:0007669"/>
    <property type="project" value="TreeGrafter"/>
</dbReference>
<dbReference type="SMART" id="SM00220">
    <property type="entry name" value="S_TKc"/>
    <property type="match status" value="1"/>
</dbReference>
<keyword evidence="3" id="KW-0418">Kinase</keyword>
<feature type="region of interest" description="Disordered" evidence="5">
    <location>
        <begin position="251"/>
        <end position="270"/>
    </location>
</feature>
<dbReference type="EMBL" id="DS999641">
    <property type="protein sequence ID" value="EFE72172.2"/>
    <property type="molecule type" value="Genomic_DNA"/>
</dbReference>
<protein>
    <recommendedName>
        <fullName evidence="6">Protein kinase domain-containing protein</fullName>
    </recommendedName>
</protein>
<keyword evidence="1" id="KW-0808">Transferase</keyword>
<keyword evidence="2" id="KW-0547">Nucleotide-binding</keyword>
<dbReference type="Pfam" id="PF04326">
    <property type="entry name" value="SLFN_AlbA_2"/>
    <property type="match status" value="1"/>
</dbReference>
<dbReference type="Proteomes" id="UP000003824">
    <property type="component" value="Unassembled WGS sequence"/>
</dbReference>
<dbReference type="Pfam" id="PF00069">
    <property type="entry name" value="Pkinase"/>
    <property type="match status" value="1"/>
</dbReference>
<dbReference type="Gene3D" id="1.10.510.10">
    <property type="entry name" value="Transferase(Phosphotransferase) domain 1"/>
    <property type="match status" value="1"/>
</dbReference>
<proteinExistence type="predicted"/>
<reference evidence="8" key="1">
    <citation type="submission" date="2008-12" db="EMBL/GenBank/DDBJ databases">
        <title>Annotation of Streptomyces ghanaensis ATCC 14672.</title>
        <authorList>
            <consortium name="The Broad Institute Genome Sequencing Platform"/>
            <consortium name="Broad Institute Microbial Sequencing Center"/>
            <person name="Fischbach M."/>
            <person name="Ward D."/>
            <person name="Young S."/>
            <person name="Kodira C.D."/>
            <person name="Zeng Q."/>
            <person name="Koehrsen M."/>
            <person name="Godfrey P."/>
            <person name="Alvarado L."/>
            <person name="Berlin A.M."/>
            <person name="Borenstein D."/>
            <person name="Chen Z."/>
            <person name="Engels R."/>
            <person name="Freedman E."/>
            <person name="Gellesch M."/>
            <person name="Goldberg J."/>
            <person name="Griggs A."/>
            <person name="Gujja S."/>
            <person name="Heiman D.I."/>
            <person name="Hepburn T.A."/>
            <person name="Howarth C."/>
            <person name="Jen D."/>
            <person name="Larson L."/>
            <person name="Lewis B."/>
            <person name="Mehta T."/>
            <person name="Park D."/>
            <person name="Pearson M."/>
            <person name="Roberts A."/>
            <person name="Saif S."/>
            <person name="Shea T.D."/>
            <person name="Shenoy N."/>
            <person name="Sisk P."/>
            <person name="Stolte C."/>
            <person name="Sykes S.N."/>
            <person name="Walk T."/>
            <person name="White J."/>
            <person name="Yandava C."/>
            <person name="Straight P."/>
            <person name="Clardy J."/>
            <person name="Hung D."/>
            <person name="Kolter R."/>
            <person name="Mekalanos J."/>
            <person name="Walker S."/>
            <person name="Walsh C.T."/>
            <person name="Wieland B.L.C."/>
            <person name="Ilzarbe M."/>
            <person name="Galagan J."/>
            <person name="Nusbaum C."/>
            <person name="Birren B."/>
        </authorList>
    </citation>
    <scope>NUCLEOTIDE SEQUENCE [LARGE SCALE GENOMIC DNA]</scope>
    <source>
        <strain evidence="8">ATCC 14672 / DSM 40746 / JCM 4963 / KCTC 9882 / NRRL B-12104 / FH 1290</strain>
    </source>
</reference>
<organism evidence="7 8">
    <name type="scientific">Streptomyces viridosporus (strain ATCC 14672 / DSM 40746 / JCM 4963 / KCTC 9882 / NRRL B-12104 / FH 1290)</name>
    <name type="common">Streptomyces ghanaensis</name>
    <dbReference type="NCBI Taxonomy" id="566461"/>
    <lineage>
        <taxon>Bacteria</taxon>
        <taxon>Bacillati</taxon>
        <taxon>Actinomycetota</taxon>
        <taxon>Actinomycetes</taxon>
        <taxon>Kitasatosporales</taxon>
        <taxon>Streptomycetaceae</taxon>
        <taxon>Streptomyces</taxon>
    </lineage>
</organism>
<dbReference type="PANTHER" id="PTHR43289:SF34">
    <property type="entry name" value="SERINE_THREONINE-PROTEIN KINASE YBDM-RELATED"/>
    <property type="match status" value="1"/>
</dbReference>
<name>D5ZNP1_STRV1</name>
<dbReference type="SUPFAM" id="SSF56112">
    <property type="entry name" value="Protein kinase-like (PK-like)"/>
    <property type="match status" value="1"/>
</dbReference>
<dbReference type="InterPro" id="IPR000719">
    <property type="entry name" value="Prot_kinase_dom"/>
</dbReference>
<dbReference type="PROSITE" id="PS50011">
    <property type="entry name" value="PROTEIN_KINASE_DOM"/>
    <property type="match status" value="1"/>
</dbReference>
<evidence type="ECO:0000256" key="2">
    <source>
        <dbReference type="ARBA" id="ARBA00022741"/>
    </source>
</evidence>
<dbReference type="InterPro" id="IPR038461">
    <property type="entry name" value="Schlafen_AlbA_2_dom_sf"/>
</dbReference>
<keyword evidence="4" id="KW-0067">ATP-binding</keyword>
<dbReference type="GO" id="GO:0005524">
    <property type="term" value="F:ATP binding"/>
    <property type="evidence" value="ECO:0007669"/>
    <property type="project" value="UniProtKB-KW"/>
</dbReference>